<proteinExistence type="predicted"/>
<feature type="compositionally biased region" description="Polar residues" evidence="1">
    <location>
        <begin position="41"/>
        <end position="65"/>
    </location>
</feature>
<accession>A0A8S1EED9</accession>
<dbReference type="InterPro" id="IPR050892">
    <property type="entry name" value="ADP-ribose_metab_enzymes"/>
</dbReference>
<feature type="region of interest" description="Disordered" evidence="1">
    <location>
        <begin position="31"/>
        <end position="65"/>
    </location>
</feature>
<dbReference type="OrthoDB" id="2155246at2759"/>
<feature type="compositionally biased region" description="Basic and acidic residues" evidence="1">
    <location>
        <begin position="31"/>
        <end position="40"/>
    </location>
</feature>
<organism evidence="2 3">
    <name type="scientific">Cloeon dipterum</name>
    <dbReference type="NCBI Taxonomy" id="197152"/>
    <lineage>
        <taxon>Eukaryota</taxon>
        <taxon>Metazoa</taxon>
        <taxon>Ecdysozoa</taxon>
        <taxon>Arthropoda</taxon>
        <taxon>Hexapoda</taxon>
        <taxon>Insecta</taxon>
        <taxon>Pterygota</taxon>
        <taxon>Palaeoptera</taxon>
        <taxon>Ephemeroptera</taxon>
        <taxon>Pisciforma</taxon>
        <taxon>Baetidae</taxon>
        <taxon>Cloeon</taxon>
    </lineage>
</organism>
<comment type="caution">
    <text evidence="2">The sequence shown here is derived from an EMBL/GenBank/DDBJ whole genome shotgun (WGS) entry which is preliminary data.</text>
</comment>
<protein>
    <recommendedName>
        <fullName evidence="4">Macro domain-containing protein</fullName>
    </recommendedName>
</protein>
<evidence type="ECO:0000313" key="2">
    <source>
        <dbReference type="EMBL" id="CAB3388714.1"/>
    </source>
</evidence>
<dbReference type="PANTHER" id="PTHR12521">
    <property type="entry name" value="PROTEIN C6ORF130"/>
    <property type="match status" value="1"/>
</dbReference>
<evidence type="ECO:0000313" key="3">
    <source>
        <dbReference type="Proteomes" id="UP000494165"/>
    </source>
</evidence>
<dbReference type="Proteomes" id="UP000494165">
    <property type="component" value="Unassembled WGS sequence"/>
</dbReference>
<dbReference type="PANTHER" id="PTHR12521:SF0">
    <property type="entry name" value="ADP-RIBOSE GLYCOHYDROLASE OARD1"/>
    <property type="match status" value="1"/>
</dbReference>
<reference evidence="2 3" key="1">
    <citation type="submission" date="2020-04" db="EMBL/GenBank/DDBJ databases">
        <authorList>
            <person name="Alioto T."/>
            <person name="Alioto T."/>
            <person name="Gomez Garrido J."/>
        </authorList>
    </citation>
    <scope>NUCLEOTIDE SEQUENCE [LARGE SCALE GENOMIC DNA]</scope>
</reference>
<name>A0A8S1EED9_9INSE</name>
<dbReference type="SUPFAM" id="SSF52949">
    <property type="entry name" value="Macro domain-like"/>
    <property type="match status" value="1"/>
</dbReference>
<evidence type="ECO:0000256" key="1">
    <source>
        <dbReference type="SAM" id="MobiDB-lite"/>
    </source>
</evidence>
<dbReference type="Gene3D" id="3.40.220.10">
    <property type="entry name" value="Leucine Aminopeptidase, subunit E, domain 1"/>
    <property type="match status" value="1"/>
</dbReference>
<evidence type="ECO:0008006" key="4">
    <source>
        <dbReference type="Google" id="ProtNLM"/>
    </source>
</evidence>
<dbReference type="GO" id="GO:0140291">
    <property type="term" value="P:peptidyl-glutamate ADP-deribosylation"/>
    <property type="evidence" value="ECO:0007669"/>
    <property type="project" value="TreeGrafter"/>
</dbReference>
<dbReference type="EMBL" id="CADEPI010000873">
    <property type="protein sequence ID" value="CAB3388714.1"/>
    <property type="molecule type" value="Genomic_DNA"/>
</dbReference>
<dbReference type="InterPro" id="IPR043472">
    <property type="entry name" value="Macro_dom-like"/>
</dbReference>
<keyword evidence="3" id="KW-1185">Reference proteome</keyword>
<dbReference type="AlphaFoldDB" id="A0A8S1EED9"/>
<sequence length="238" mass="27570">MAESGLKRRRKDEAQTVTYFPIEEIEKRLRHLERGEKEQVQAEQSQARLPESQHPQSKPTKWQSTDSTPLLNEYFQLRKSAFEASRGKCRIEIIRGDLVTAEEKWKAHVVSGDVRRTKGVAKEFAAEYGPIHVKNGLYPVGSIRPQRKGASTLLNVISKERYFHRISYDPEPFLTNLASAISSLRNFCEEKSIKRLALVRIASKTDRVHWRWTQQRLLEAFKDQDIVLAVYLQVPQRA</sequence>
<gene>
    <name evidence="2" type="ORF">CLODIP_2_CD00703</name>
</gene>